<evidence type="ECO:0000256" key="1">
    <source>
        <dbReference type="SAM" id="Phobius"/>
    </source>
</evidence>
<dbReference type="Proteomes" id="UP001066276">
    <property type="component" value="Chromosome 12"/>
</dbReference>
<name>A0AAV7KSD3_PLEWA</name>
<keyword evidence="1" id="KW-0812">Transmembrane</keyword>
<sequence>MFLRASRSSLRRRTRFLGYAQRSLIRENVSLAVVDRITDCAGYGVVDHVASDGILINGRTSDEADNVDVPADEVLAIGEDSLIDNDDAVVTLFVDDVVVVVVVVVLVAGVDVAIVRGIGWNTSDKAAVLDRVIFVHGSIDGHIFIVSSSLKALMGEDEGEETSLP</sequence>
<keyword evidence="1" id="KW-1133">Transmembrane helix</keyword>
<dbReference type="EMBL" id="JANPWB010000016">
    <property type="protein sequence ID" value="KAJ1081833.1"/>
    <property type="molecule type" value="Genomic_DNA"/>
</dbReference>
<accession>A0AAV7KSD3</accession>
<feature type="transmembrane region" description="Helical" evidence="1">
    <location>
        <begin position="97"/>
        <end position="115"/>
    </location>
</feature>
<reference evidence="2" key="1">
    <citation type="journal article" date="2022" name="bioRxiv">
        <title>Sequencing and chromosome-scale assembly of the giantPleurodeles waltlgenome.</title>
        <authorList>
            <person name="Brown T."/>
            <person name="Elewa A."/>
            <person name="Iarovenko S."/>
            <person name="Subramanian E."/>
            <person name="Araus A.J."/>
            <person name="Petzold A."/>
            <person name="Susuki M."/>
            <person name="Suzuki K.-i.T."/>
            <person name="Hayashi T."/>
            <person name="Toyoda A."/>
            <person name="Oliveira C."/>
            <person name="Osipova E."/>
            <person name="Leigh N.D."/>
            <person name="Simon A."/>
            <person name="Yun M.H."/>
        </authorList>
    </citation>
    <scope>NUCLEOTIDE SEQUENCE</scope>
    <source>
        <strain evidence="2">20211129_DDA</strain>
        <tissue evidence="2">Liver</tissue>
    </source>
</reference>
<keyword evidence="1" id="KW-0472">Membrane</keyword>
<proteinExistence type="predicted"/>
<comment type="caution">
    <text evidence="2">The sequence shown here is derived from an EMBL/GenBank/DDBJ whole genome shotgun (WGS) entry which is preliminary data.</text>
</comment>
<keyword evidence="3" id="KW-1185">Reference proteome</keyword>
<gene>
    <name evidence="2" type="ORF">NDU88_002006</name>
</gene>
<evidence type="ECO:0000313" key="3">
    <source>
        <dbReference type="Proteomes" id="UP001066276"/>
    </source>
</evidence>
<organism evidence="2 3">
    <name type="scientific">Pleurodeles waltl</name>
    <name type="common">Iberian ribbed newt</name>
    <dbReference type="NCBI Taxonomy" id="8319"/>
    <lineage>
        <taxon>Eukaryota</taxon>
        <taxon>Metazoa</taxon>
        <taxon>Chordata</taxon>
        <taxon>Craniata</taxon>
        <taxon>Vertebrata</taxon>
        <taxon>Euteleostomi</taxon>
        <taxon>Amphibia</taxon>
        <taxon>Batrachia</taxon>
        <taxon>Caudata</taxon>
        <taxon>Salamandroidea</taxon>
        <taxon>Salamandridae</taxon>
        <taxon>Pleurodelinae</taxon>
        <taxon>Pleurodeles</taxon>
    </lineage>
</organism>
<dbReference type="AlphaFoldDB" id="A0AAV7KSD3"/>
<evidence type="ECO:0000313" key="2">
    <source>
        <dbReference type="EMBL" id="KAJ1081833.1"/>
    </source>
</evidence>
<protein>
    <submittedName>
        <fullName evidence="2">Uncharacterized protein</fullName>
    </submittedName>
</protein>